<proteinExistence type="predicted"/>
<sequence>MRAKKDEKPGARINENKCFDQVLTIECSAEKEMLEPLETAIRYCTEEYDEDDLLTFIDTSKVYKNHEELPSILVNPNADLKNNISLVKKMKNYSSTRRKHFSPKLVRARRSKSNVCCKPPKKIIKASLKASKKSRKVYNKSEKCQDSKPSSIRRLKMENIVSYCDEEYFPTLEQSKQKSLPKKALKLKEEYNCSLDDESVSSVSISTP</sequence>
<dbReference type="Proteomes" id="UP001295684">
    <property type="component" value="Unassembled WGS sequence"/>
</dbReference>
<gene>
    <name evidence="1" type="ORF">ECRASSUSDP1_LOCUS12688</name>
</gene>
<name>A0AAD1XGL3_EUPCR</name>
<evidence type="ECO:0000313" key="2">
    <source>
        <dbReference type="Proteomes" id="UP001295684"/>
    </source>
</evidence>
<protein>
    <submittedName>
        <fullName evidence="1">Uncharacterized protein</fullName>
    </submittedName>
</protein>
<accession>A0AAD1XGL3</accession>
<keyword evidence="2" id="KW-1185">Reference proteome</keyword>
<evidence type="ECO:0000313" key="1">
    <source>
        <dbReference type="EMBL" id="CAI2371366.1"/>
    </source>
</evidence>
<organism evidence="1 2">
    <name type="scientific">Euplotes crassus</name>
    <dbReference type="NCBI Taxonomy" id="5936"/>
    <lineage>
        <taxon>Eukaryota</taxon>
        <taxon>Sar</taxon>
        <taxon>Alveolata</taxon>
        <taxon>Ciliophora</taxon>
        <taxon>Intramacronucleata</taxon>
        <taxon>Spirotrichea</taxon>
        <taxon>Hypotrichia</taxon>
        <taxon>Euplotida</taxon>
        <taxon>Euplotidae</taxon>
        <taxon>Moneuplotes</taxon>
    </lineage>
</organism>
<reference evidence="1" key="1">
    <citation type="submission" date="2023-07" db="EMBL/GenBank/DDBJ databases">
        <authorList>
            <consortium name="AG Swart"/>
            <person name="Singh M."/>
            <person name="Singh A."/>
            <person name="Seah K."/>
            <person name="Emmerich C."/>
        </authorList>
    </citation>
    <scope>NUCLEOTIDE SEQUENCE</scope>
    <source>
        <strain evidence="1">DP1</strain>
    </source>
</reference>
<comment type="caution">
    <text evidence="1">The sequence shown here is derived from an EMBL/GenBank/DDBJ whole genome shotgun (WGS) entry which is preliminary data.</text>
</comment>
<dbReference type="AlphaFoldDB" id="A0AAD1XGL3"/>
<dbReference type="EMBL" id="CAMPGE010012598">
    <property type="protein sequence ID" value="CAI2371366.1"/>
    <property type="molecule type" value="Genomic_DNA"/>
</dbReference>